<dbReference type="InterPro" id="IPR036779">
    <property type="entry name" value="LysM_dom_sf"/>
</dbReference>
<dbReference type="EMBL" id="JAGGJX010000006">
    <property type="protein sequence ID" value="MBP1856121.1"/>
    <property type="molecule type" value="Genomic_DNA"/>
</dbReference>
<keyword evidence="3" id="KW-1185">Reference proteome</keyword>
<name>A0ABS4EDV0_9FIRM</name>
<reference evidence="2 3" key="1">
    <citation type="submission" date="2021-03" db="EMBL/GenBank/DDBJ databases">
        <title>Genomic Encyclopedia of Type Strains, Phase IV (KMG-IV): sequencing the most valuable type-strain genomes for metagenomic binning, comparative biology and taxonomic classification.</title>
        <authorList>
            <person name="Goeker M."/>
        </authorList>
    </citation>
    <scope>NUCLEOTIDE SEQUENCE [LARGE SCALE GENOMIC DNA]</scope>
    <source>
        <strain evidence="2 3">DSM 1289</strain>
    </source>
</reference>
<evidence type="ECO:0000313" key="2">
    <source>
        <dbReference type="EMBL" id="MBP1856121.1"/>
    </source>
</evidence>
<dbReference type="InterPro" id="IPR018392">
    <property type="entry name" value="LysM"/>
</dbReference>
<dbReference type="PROSITE" id="PS51782">
    <property type="entry name" value="LYSM"/>
    <property type="match status" value="1"/>
</dbReference>
<sequence length="516" mass="58773">MELIKDVIKLDNRIDFGKFQTFIEAETVVPDKKMDVYEIVKTEGYISFRKVEATDGKVLFRGSFNYNVIYIADDKKTVSNVDGKIDINEVVEKDNVLHNMDHMLFPEVEHMDCTIMNERKLKIGALMNVRGSLFEKQALDIVKDVAQVEGIQKHRKEIKFQDIVGLEQSESSIRDTININTDEIQSIISLNPCIRVKESRVTDNKVIVGGVLEVNPLASTYENELVELDRIGIDFTQFVEMAGVSDGMKEEVLLTMSDFNHNFRQSSDSTNGVLEIDCTAFCKVKVTDEVTREVLQDAYSPHTMIKFDHKPIKLNKVLSNFEDTFTVRETLRNDNDDIQIKDLVSVCCTTSIENSFVEENKSFIQGILKLDILYIPVEGLKMVYKISEEIPFEHDMAIENMTDVSNVFNTATIDKIDADLNRDQIDLTIRLKRVTEALDKNTESFIVKGEDQGPYDLSNAPSIIVYMCKKGDTFWNIAKKYNTTESEIAELNEISLEEPIQEGKCLILEKKVAMLG</sequence>
<evidence type="ECO:0000313" key="3">
    <source>
        <dbReference type="Proteomes" id="UP000767291"/>
    </source>
</evidence>
<evidence type="ECO:0000259" key="1">
    <source>
        <dbReference type="PROSITE" id="PS51782"/>
    </source>
</evidence>
<dbReference type="CDD" id="cd00118">
    <property type="entry name" value="LysM"/>
    <property type="match status" value="1"/>
</dbReference>
<dbReference type="Gene3D" id="3.10.350.10">
    <property type="entry name" value="LysM domain"/>
    <property type="match status" value="1"/>
</dbReference>
<proteinExistence type="predicted"/>
<feature type="domain" description="LysM" evidence="1">
    <location>
        <begin position="464"/>
        <end position="508"/>
    </location>
</feature>
<dbReference type="Pfam" id="PF12673">
    <property type="entry name" value="SipL"/>
    <property type="match status" value="3"/>
</dbReference>
<comment type="caution">
    <text evidence="2">The sequence shown here is derived from an EMBL/GenBank/DDBJ whole genome shotgun (WGS) entry which is preliminary data.</text>
</comment>
<dbReference type="SUPFAM" id="SSF54106">
    <property type="entry name" value="LysM domain"/>
    <property type="match status" value="1"/>
</dbReference>
<organism evidence="2 3">
    <name type="scientific">Metaclostridioides mangenotii</name>
    <dbReference type="NCBI Taxonomy" id="1540"/>
    <lineage>
        <taxon>Bacteria</taxon>
        <taxon>Bacillati</taxon>
        <taxon>Bacillota</taxon>
        <taxon>Clostridia</taxon>
        <taxon>Peptostreptococcales</taxon>
        <taxon>Peptostreptococcaceae</taxon>
        <taxon>Metaclostridioides</taxon>
    </lineage>
</organism>
<dbReference type="Pfam" id="PF01476">
    <property type="entry name" value="LysM"/>
    <property type="match status" value="1"/>
</dbReference>
<accession>A0ABS4EDV0</accession>
<dbReference type="Proteomes" id="UP000767291">
    <property type="component" value="Unassembled WGS sequence"/>
</dbReference>
<protein>
    <recommendedName>
        <fullName evidence="1">LysM domain-containing protein</fullName>
    </recommendedName>
</protein>
<dbReference type="RefSeq" id="WP_209457465.1">
    <property type="nucleotide sequence ID" value="NZ_BAAACS010000016.1"/>
</dbReference>
<gene>
    <name evidence="2" type="ORF">J2Z43_002523</name>
</gene>
<dbReference type="SMART" id="SM00257">
    <property type="entry name" value="LysM"/>
    <property type="match status" value="1"/>
</dbReference>
<dbReference type="InterPro" id="IPR024300">
    <property type="entry name" value="SipL_SPOCS_dom"/>
</dbReference>